<evidence type="ECO:0000313" key="1">
    <source>
        <dbReference type="EMBL" id="MET3656891.1"/>
    </source>
</evidence>
<dbReference type="RefSeq" id="WP_067209103.1">
    <property type="nucleotide sequence ID" value="NZ_CP014616.1"/>
</dbReference>
<gene>
    <name evidence="1" type="ORF">ABIC55_001978</name>
</gene>
<dbReference type="EMBL" id="JBEPME010000002">
    <property type="protein sequence ID" value="MET3656891.1"/>
    <property type="molecule type" value="Genomic_DNA"/>
</dbReference>
<comment type="caution">
    <text evidence="1">The sequence shown here is derived from an EMBL/GenBank/DDBJ whole genome shotgun (WGS) entry which is preliminary data.</text>
</comment>
<dbReference type="Proteomes" id="UP001549104">
    <property type="component" value="Unassembled WGS sequence"/>
</dbReference>
<sequence length="79" mass="9347">MVQKLTIFDTVPTIAFGLGDMVELVVNVEKKEVEDYYYLKSHEGRVIKVLPRQPYEVWFTKSNRIGIFRHGELKRRNYG</sequence>
<name>A0ABV2K738_SPOPS</name>
<protein>
    <submittedName>
        <fullName evidence="1">Uncharacterized protein</fullName>
    </submittedName>
</protein>
<reference evidence="1 2" key="1">
    <citation type="submission" date="2024-06" db="EMBL/GenBank/DDBJ databases">
        <title>Sorghum-associated microbial communities from plants grown in Nebraska, USA.</title>
        <authorList>
            <person name="Schachtman D."/>
        </authorList>
    </citation>
    <scope>NUCLEOTIDE SEQUENCE [LARGE SCALE GENOMIC DNA]</scope>
    <source>
        <strain evidence="1 2">1288</strain>
    </source>
</reference>
<proteinExistence type="predicted"/>
<accession>A0ABV2K738</accession>
<organism evidence="1 2">
    <name type="scientific">Sporosarcina psychrophila</name>
    <name type="common">Bacillus psychrophilus</name>
    <dbReference type="NCBI Taxonomy" id="1476"/>
    <lineage>
        <taxon>Bacteria</taxon>
        <taxon>Bacillati</taxon>
        <taxon>Bacillota</taxon>
        <taxon>Bacilli</taxon>
        <taxon>Bacillales</taxon>
        <taxon>Caryophanaceae</taxon>
        <taxon>Sporosarcina</taxon>
    </lineage>
</organism>
<keyword evidence="2" id="KW-1185">Reference proteome</keyword>
<evidence type="ECO:0000313" key="2">
    <source>
        <dbReference type="Proteomes" id="UP001549104"/>
    </source>
</evidence>